<feature type="coiled-coil region" evidence="1">
    <location>
        <begin position="381"/>
        <end position="434"/>
    </location>
</feature>
<accession>A0A9N9BAG0</accession>
<organism evidence="4 5">
    <name type="scientific">Racocetra fulgida</name>
    <dbReference type="NCBI Taxonomy" id="60492"/>
    <lineage>
        <taxon>Eukaryota</taxon>
        <taxon>Fungi</taxon>
        <taxon>Fungi incertae sedis</taxon>
        <taxon>Mucoromycota</taxon>
        <taxon>Glomeromycotina</taxon>
        <taxon>Glomeromycetes</taxon>
        <taxon>Diversisporales</taxon>
        <taxon>Gigasporaceae</taxon>
        <taxon>Racocetra</taxon>
    </lineage>
</organism>
<feature type="coiled-coil region" evidence="1">
    <location>
        <begin position="514"/>
        <end position="541"/>
    </location>
</feature>
<feature type="region of interest" description="Disordered" evidence="2">
    <location>
        <begin position="1"/>
        <end position="29"/>
    </location>
</feature>
<dbReference type="InterPro" id="IPR003959">
    <property type="entry name" value="ATPase_AAA_core"/>
</dbReference>
<feature type="compositionally biased region" description="Basic and acidic residues" evidence="2">
    <location>
        <begin position="724"/>
        <end position="757"/>
    </location>
</feature>
<dbReference type="EMBL" id="CAJVPZ010005115">
    <property type="protein sequence ID" value="CAG8556635.1"/>
    <property type="molecule type" value="Genomic_DNA"/>
</dbReference>
<sequence length="767" mass="86437">MATANLKYTTNYKRTQNKSSEELEAKDRKKSLEEAQLKALKGFDPSRKGKIMTYDEGGYLGIKGYSSNTMSGESEGTLLFAPETLEFFERILKDIDNFLSDADLDPDPGFENDNYAPYLVRNNCILYGAPGTGKTEFVRELNRMLIEKYSQNNEPIADPNDPRYGLENNRVNQPAVPIFEINGKRLQTGGQTMKDLNTHEKLAEIIKVLKQEAFGDAFSTKTYIVFVDEADQARNTMAGDKAALLEEWKNFLSNASDSGGLGKDGQDAINPAQDRNSIFIIATNNYGAIDPAIKRRGQRINKAVKDATRDLEGSAKKDKEKEITEQESKIIKDDLNSFTKAEQIKRYQFGDNQLLRERIRELGDQLYNNHVELGNVVGGSLLNMVNTLDAIKEEINAAEIRALKDEAYQVRKDLQQATLDVKALEGQIDALRQKIGSIGSGSSSGSSFSFPSAAGILGSTSTTVRNAIVGVRNQLVGVVNDLINDMNDLNQQMTSFVNSLNASGGASTTVINEFNNLQTKQNNLVQQIKNLQNTINSMRRSQRIIHFATKVTPEFDNSIRQQAEKEGLMLVEMLEKYQQAYEEKFTNMPTPQGTYTLTRETCERQKTMSCGAYQEWQKYCASAGKLGGTFIWTNNGLDNATPPPFAANIDNKAIEGFYDPRWNIKVAQRLQAKELNQLLEVVDNKYNPEQEKYDRSVLENYLRERKKEAAVYQKQQTERRRKKTEIEKFGLNDKPLDKERGRSFKGEEPSEKEERIITDSGNDNEEE</sequence>
<feature type="compositionally biased region" description="Basic and acidic residues" evidence="2">
    <location>
        <begin position="19"/>
        <end position="29"/>
    </location>
</feature>
<dbReference type="SUPFAM" id="SSF58100">
    <property type="entry name" value="Bacterial hemolysins"/>
    <property type="match status" value="1"/>
</dbReference>
<dbReference type="InterPro" id="IPR027417">
    <property type="entry name" value="P-loop_NTPase"/>
</dbReference>
<dbReference type="OrthoDB" id="2376526at2759"/>
<dbReference type="SMART" id="SM00382">
    <property type="entry name" value="AAA"/>
    <property type="match status" value="1"/>
</dbReference>
<protein>
    <submittedName>
        <fullName evidence="4">20011_t:CDS:1</fullName>
    </submittedName>
</protein>
<dbReference type="GO" id="GO:0005524">
    <property type="term" value="F:ATP binding"/>
    <property type="evidence" value="ECO:0007669"/>
    <property type="project" value="InterPro"/>
</dbReference>
<dbReference type="GO" id="GO:0016887">
    <property type="term" value="F:ATP hydrolysis activity"/>
    <property type="evidence" value="ECO:0007669"/>
    <property type="project" value="InterPro"/>
</dbReference>
<dbReference type="AlphaFoldDB" id="A0A9N9BAG0"/>
<reference evidence="4" key="1">
    <citation type="submission" date="2021-06" db="EMBL/GenBank/DDBJ databases">
        <authorList>
            <person name="Kallberg Y."/>
            <person name="Tangrot J."/>
            <person name="Rosling A."/>
        </authorList>
    </citation>
    <scope>NUCLEOTIDE SEQUENCE</scope>
    <source>
        <strain evidence="4">IN212</strain>
    </source>
</reference>
<evidence type="ECO:0000313" key="4">
    <source>
        <dbReference type="EMBL" id="CAG8556635.1"/>
    </source>
</evidence>
<comment type="caution">
    <text evidence="4">The sequence shown here is derived from an EMBL/GenBank/DDBJ whole genome shotgun (WGS) entry which is preliminary data.</text>
</comment>
<proteinExistence type="predicted"/>
<evidence type="ECO:0000256" key="2">
    <source>
        <dbReference type="SAM" id="MobiDB-lite"/>
    </source>
</evidence>
<keyword evidence="1" id="KW-0175">Coiled coil</keyword>
<keyword evidence="5" id="KW-1185">Reference proteome</keyword>
<dbReference type="SUPFAM" id="SSF52540">
    <property type="entry name" value="P-loop containing nucleoside triphosphate hydrolases"/>
    <property type="match status" value="1"/>
</dbReference>
<feature type="region of interest" description="Disordered" evidence="2">
    <location>
        <begin position="710"/>
        <end position="767"/>
    </location>
</feature>
<dbReference type="Gene3D" id="3.40.50.300">
    <property type="entry name" value="P-loop containing nucleotide triphosphate hydrolases"/>
    <property type="match status" value="1"/>
</dbReference>
<dbReference type="InterPro" id="IPR003593">
    <property type="entry name" value="AAA+_ATPase"/>
</dbReference>
<dbReference type="Pfam" id="PF00004">
    <property type="entry name" value="AAA"/>
    <property type="match status" value="1"/>
</dbReference>
<feature type="compositionally biased region" description="Polar residues" evidence="2">
    <location>
        <begin position="1"/>
        <end position="18"/>
    </location>
</feature>
<feature type="domain" description="AAA+ ATPase" evidence="3">
    <location>
        <begin position="120"/>
        <end position="307"/>
    </location>
</feature>
<evidence type="ECO:0000256" key="1">
    <source>
        <dbReference type="SAM" id="Coils"/>
    </source>
</evidence>
<evidence type="ECO:0000259" key="3">
    <source>
        <dbReference type="SMART" id="SM00382"/>
    </source>
</evidence>
<dbReference type="Proteomes" id="UP000789396">
    <property type="component" value="Unassembled WGS sequence"/>
</dbReference>
<evidence type="ECO:0000313" key="5">
    <source>
        <dbReference type="Proteomes" id="UP000789396"/>
    </source>
</evidence>
<name>A0A9N9BAG0_9GLOM</name>
<gene>
    <name evidence="4" type="ORF">RFULGI_LOCUS4879</name>
</gene>